<keyword evidence="2" id="KW-1185">Reference proteome</keyword>
<dbReference type="EMBL" id="VDDB01000005">
    <property type="protein sequence ID" value="TNB98425.1"/>
    <property type="molecule type" value="Genomic_DNA"/>
</dbReference>
<name>A0A5C4L1M9_PSEJE</name>
<sequence>MSAEAQVNKVQGGNMVSQEESTSAVVRCLEIANLIKSHEKYNSKYIGAFPSERDLADPGAHLPVIAEELEKIAEKLQSGQIKPNYLGVSTEATDLIALSEIIISEISELQFEFPELNIIPRITASQKSISGYTFLNHAREASLPHTYSFIELPDQKRILQQFSAPFYIRLALEDKFRNMVGFKFLKTTRGSRSQTDESFPMSLFIKFLMKKGSIFFALNISLEDVKNIYSWSCKFVHTGQKEYRWLILKALDVVAHLFVNHQGMGGRVQTLKPGMTLDKLQAALNDFTKADKKRNVPGRHWELSDEIYDIKHYIYDSRKYFMGPPRR</sequence>
<evidence type="ECO:0000313" key="2">
    <source>
        <dbReference type="Proteomes" id="UP000306272"/>
    </source>
</evidence>
<dbReference type="Proteomes" id="UP000306272">
    <property type="component" value="Unassembled WGS sequence"/>
</dbReference>
<accession>A0A5C4L1M9</accession>
<organism evidence="1 2">
    <name type="scientific">Pseudomonas jessenii</name>
    <dbReference type="NCBI Taxonomy" id="77298"/>
    <lineage>
        <taxon>Bacteria</taxon>
        <taxon>Pseudomonadati</taxon>
        <taxon>Pseudomonadota</taxon>
        <taxon>Gammaproteobacteria</taxon>
        <taxon>Pseudomonadales</taxon>
        <taxon>Pseudomonadaceae</taxon>
        <taxon>Pseudomonas</taxon>
    </lineage>
</organism>
<dbReference type="RefSeq" id="WP_139053868.1">
    <property type="nucleotide sequence ID" value="NZ_VDDB01000005.1"/>
</dbReference>
<protein>
    <submittedName>
        <fullName evidence="1">Uncharacterized protein</fullName>
    </submittedName>
</protein>
<gene>
    <name evidence="1" type="ORF">FHG55_05070</name>
</gene>
<comment type="caution">
    <text evidence="1">The sequence shown here is derived from an EMBL/GenBank/DDBJ whole genome shotgun (WGS) entry which is preliminary data.</text>
</comment>
<evidence type="ECO:0000313" key="1">
    <source>
        <dbReference type="EMBL" id="TNB98425.1"/>
    </source>
</evidence>
<dbReference type="AlphaFoldDB" id="A0A5C4L1M9"/>
<proteinExistence type="predicted"/>
<reference evidence="1" key="1">
    <citation type="submission" date="2019-06" db="EMBL/GenBank/DDBJ databases">
        <title>Pseudomonas-derived Butenolides : (Bio)synthesis of Styrolides.</title>
        <authorList>
            <person name="Klapper M."/>
            <person name="Chowdhury S."/>
            <person name="Stallforth P."/>
        </authorList>
    </citation>
    <scope>NUCLEOTIDE SEQUENCE [LARGE SCALE GENOMIC DNA]</scope>
    <source>
        <strain evidence="1">EC-S101</strain>
    </source>
</reference>